<feature type="transmembrane region" description="Helical" evidence="4">
    <location>
        <begin position="186"/>
        <end position="201"/>
    </location>
</feature>
<evidence type="ECO:0000259" key="5">
    <source>
        <dbReference type="SMART" id="SM00534"/>
    </source>
</evidence>
<dbReference type="SMART" id="SM00534">
    <property type="entry name" value="MUTSac"/>
    <property type="match status" value="1"/>
</dbReference>
<name>A0ABW5TM48_9ENTE</name>
<evidence type="ECO:0000256" key="4">
    <source>
        <dbReference type="SAM" id="Phobius"/>
    </source>
</evidence>
<evidence type="ECO:0000313" key="7">
    <source>
        <dbReference type="Proteomes" id="UP001597427"/>
    </source>
</evidence>
<evidence type="ECO:0000256" key="1">
    <source>
        <dbReference type="ARBA" id="ARBA00022741"/>
    </source>
</evidence>
<organism evidence="6 7">
    <name type="scientific">Enterococcus camelliae</name>
    <dbReference type="NCBI Taxonomy" id="453959"/>
    <lineage>
        <taxon>Bacteria</taxon>
        <taxon>Bacillati</taxon>
        <taxon>Bacillota</taxon>
        <taxon>Bacilli</taxon>
        <taxon>Lactobacillales</taxon>
        <taxon>Enterococcaceae</taxon>
        <taxon>Enterococcus</taxon>
    </lineage>
</organism>
<dbReference type="Gene3D" id="3.40.50.300">
    <property type="entry name" value="P-loop containing nucleotide triphosphate hydrolases"/>
    <property type="match status" value="1"/>
</dbReference>
<feature type="transmembrane region" description="Helical" evidence="4">
    <location>
        <begin position="163"/>
        <end position="180"/>
    </location>
</feature>
<keyword evidence="3" id="KW-0238">DNA-binding</keyword>
<sequence>MIVVFIVCAISGVSLFLFSLSMLDRVRLRRKIRTQWGKEIPTNRFDSEESLSETFHADNTDMDAVSEIDDWTWDDLNGYEIFEKINHTYSSIGAEMLYTTLRRFQFTSQHLEKLERNVTFFQENPAVREKCEYAFASLGKQANNFVLSYLQEGKQKEIGSLKLFLFLGCLPLGGLLVSFFSPKVGLLFFIGSICLNIFIYMQKKAKIEVELTAMSYLVRMLSTAKRLTIFEHPYQKDLIGTLKPVQSILKLGFCFRVKSNTEAELIMEYLNSMFLVPLIAYQLVLTKVHHHRQEMVTIRKMIGEMETALSVLNFRLVNPDYCIPNLSGNKIHFEATNLYHPLVDNPVKNPVSWSKNTLVTGSNSSGKSTYVKAIAVNAMLAQTIHTVMADQCQLSYGHIYSSMAVNDDLLANESYFIAEIKSIKRVLDRVMRYEPCYCFIDEILRGTNTVERIAASASIVNWLASYPSLAFVATHDNELTTILEKSCENLHFSEVVTQKEGISFDYRVKNGPTKSRNALRLLEVMHYPETIIQKAQQEAVFFDKEKQWATYQ</sequence>
<dbReference type="EMBL" id="JBHUMO010000059">
    <property type="protein sequence ID" value="MFD2729773.1"/>
    <property type="molecule type" value="Genomic_DNA"/>
</dbReference>
<keyword evidence="1" id="KW-0547">Nucleotide-binding</keyword>
<feature type="transmembrane region" description="Helical" evidence="4">
    <location>
        <begin position="6"/>
        <end position="23"/>
    </location>
</feature>
<comment type="caution">
    <text evidence="6">The sequence shown here is derived from an EMBL/GenBank/DDBJ whole genome shotgun (WGS) entry which is preliminary data.</text>
</comment>
<dbReference type="InterPro" id="IPR045076">
    <property type="entry name" value="MutS"/>
</dbReference>
<dbReference type="Pfam" id="PF00488">
    <property type="entry name" value="MutS_V"/>
    <property type="match status" value="1"/>
</dbReference>
<dbReference type="SUPFAM" id="SSF52540">
    <property type="entry name" value="P-loop containing nucleoside triphosphate hydrolases"/>
    <property type="match status" value="1"/>
</dbReference>
<dbReference type="PANTHER" id="PTHR11361:SF152">
    <property type="entry name" value="DNA MISMATCH REPAIR PROTEIN"/>
    <property type="match status" value="1"/>
</dbReference>
<evidence type="ECO:0000256" key="3">
    <source>
        <dbReference type="ARBA" id="ARBA00023125"/>
    </source>
</evidence>
<reference evidence="7" key="1">
    <citation type="journal article" date="2019" name="Int. J. Syst. Evol. Microbiol.">
        <title>The Global Catalogue of Microorganisms (GCM) 10K type strain sequencing project: providing services to taxonomists for standard genome sequencing and annotation.</title>
        <authorList>
            <consortium name="The Broad Institute Genomics Platform"/>
            <consortium name="The Broad Institute Genome Sequencing Center for Infectious Disease"/>
            <person name="Wu L."/>
            <person name="Ma J."/>
        </authorList>
    </citation>
    <scope>NUCLEOTIDE SEQUENCE [LARGE SCALE GENOMIC DNA]</scope>
    <source>
        <strain evidence="7">TISTR 932</strain>
    </source>
</reference>
<dbReference type="InterPro" id="IPR027417">
    <property type="entry name" value="P-loop_NTPase"/>
</dbReference>
<keyword evidence="2" id="KW-0067">ATP-binding</keyword>
<dbReference type="InterPro" id="IPR000432">
    <property type="entry name" value="DNA_mismatch_repair_MutS_C"/>
</dbReference>
<keyword evidence="4" id="KW-0812">Transmembrane</keyword>
<evidence type="ECO:0000256" key="2">
    <source>
        <dbReference type="ARBA" id="ARBA00022840"/>
    </source>
</evidence>
<keyword evidence="4" id="KW-1133">Transmembrane helix</keyword>
<keyword evidence="7" id="KW-1185">Reference proteome</keyword>
<dbReference type="Proteomes" id="UP001597427">
    <property type="component" value="Unassembled WGS sequence"/>
</dbReference>
<feature type="domain" description="DNA mismatch repair proteins mutS family" evidence="5">
    <location>
        <begin position="354"/>
        <end position="540"/>
    </location>
</feature>
<protein>
    <submittedName>
        <fullName evidence="6">DNA mismatch repair protein MutS</fullName>
    </submittedName>
</protein>
<dbReference type="PANTHER" id="PTHR11361">
    <property type="entry name" value="DNA MISMATCH REPAIR PROTEIN MUTS FAMILY MEMBER"/>
    <property type="match status" value="1"/>
</dbReference>
<gene>
    <name evidence="6" type="ORF">ACFSR0_10135</name>
</gene>
<dbReference type="RefSeq" id="WP_379982443.1">
    <property type="nucleotide sequence ID" value="NZ_JBHUMO010000059.1"/>
</dbReference>
<proteinExistence type="predicted"/>
<keyword evidence="4" id="KW-0472">Membrane</keyword>
<evidence type="ECO:0000313" key="6">
    <source>
        <dbReference type="EMBL" id="MFD2729773.1"/>
    </source>
</evidence>
<accession>A0ABW5TM48</accession>